<protein>
    <submittedName>
        <fullName evidence="1">Uncharacterized protein</fullName>
    </submittedName>
</protein>
<gene>
    <name evidence="1" type="ORF">S01H4_50103</name>
</gene>
<dbReference type="AlphaFoldDB" id="X1B3Q3"/>
<sequence>FLIEDIKSLLVINDILRINRTISNDDFDKIEGIKRKLLSDIESLKLTQGVLKKR</sequence>
<organism evidence="1">
    <name type="scientific">marine sediment metagenome</name>
    <dbReference type="NCBI Taxonomy" id="412755"/>
    <lineage>
        <taxon>unclassified sequences</taxon>
        <taxon>metagenomes</taxon>
        <taxon>ecological metagenomes</taxon>
    </lineage>
</organism>
<proteinExistence type="predicted"/>
<name>X1B3Q3_9ZZZZ</name>
<dbReference type="EMBL" id="BART01028412">
    <property type="protein sequence ID" value="GAG90359.1"/>
    <property type="molecule type" value="Genomic_DNA"/>
</dbReference>
<accession>X1B3Q3</accession>
<reference evidence="1" key="1">
    <citation type="journal article" date="2014" name="Front. Microbiol.">
        <title>High frequency of phylogenetically diverse reductive dehalogenase-homologous genes in deep subseafloor sedimentary metagenomes.</title>
        <authorList>
            <person name="Kawai M."/>
            <person name="Futagami T."/>
            <person name="Toyoda A."/>
            <person name="Takaki Y."/>
            <person name="Nishi S."/>
            <person name="Hori S."/>
            <person name="Arai W."/>
            <person name="Tsubouchi T."/>
            <person name="Morono Y."/>
            <person name="Uchiyama I."/>
            <person name="Ito T."/>
            <person name="Fujiyama A."/>
            <person name="Inagaki F."/>
            <person name="Takami H."/>
        </authorList>
    </citation>
    <scope>NUCLEOTIDE SEQUENCE</scope>
    <source>
        <strain evidence="1">Expedition CK06-06</strain>
    </source>
</reference>
<feature type="non-terminal residue" evidence="1">
    <location>
        <position position="1"/>
    </location>
</feature>
<comment type="caution">
    <text evidence="1">The sequence shown here is derived from an EMBL/GenBank/DDBJ whole genome shotgun (WGS) entry which is preliminary data.</text>
</comment>
<evidence type="ECO:0000313" key="1">
    <source>
        <dbReference type="EMBL" id="GAG90359.1"/>
    </source>
</evidence>